<accession>A0A8J4DF54</accession>
<dbReference type="InterPro" id="IPR008257">
    <property type="entry name" value="Pept_M19"/>
</dbReference>
<dbReference type="SUPFAM" id="SSF51556">
    <property type="entry name" value="Metallo-dependent hydrolases"/>
    <property type="match status" value="1"/>
</dbReference>
<sequence>MALDQHDLHRDAIVADTHNDLLMAVSARPPRKWGSFFREQWLPQLVEGGVDVQVLPVFIDSGFRPEGALRQTLRMIECAHVLAEENPETVRLCRDAEEIDEALASGRIALVLAMESMPGIDESVELIPTVHRLGVRVASIAHWGRTPLADGSGQDGTESKLTSHGVEALQEMERLGMIFDVSHLGASGVAHVLELATRPVIATHSSARALRDHHRNLTDDQLRAVAANGGVICVNFLAAFLTLDARTATVDHLVDHIEHIVGVAGIDHVGLGPDFMREVHLDLTPPCCEGFSYSEIDAMAAIPGLEGPRGLPLVTEGLLKHGFSEEEIVKILGGNVMRLFRAGLGQGRP</sequence>
<proteinExistence type="predicted"/>
<dbReference type="PROSITE" id="PS51365">
    <property type="entry name" value="RENAL_DIPEPTIDASE_2"/>
    <property type="match status" value="1"/>
</dbReference>
<evidence type="ECO:0000313" key="1">
    <source>
        <dbReference type="EMBL" id="GII59115.1"/>
    </source>
</evidence>
<gene>
    <name evidence="1" type="ORF">Pth03_75040</name>
</gene>
<dbReference type="Gene3D" id="3.20.20.140">
    <property type="entry name" value="Metal-dependent hydrolases"/>
    <property type="match status" value="1"/>
</dbReference>
<dbReference type="Pfam" id="PF01244">
    <property type="entry name" value="Peptidase_M19"/>
    <property type="match status" value="1"/>
</dbReference>
<dbReference type="PANTHER" id="PTHR10443">
    <property type="entry name" value="MICROSOMAL DIPEPTIDASE"/>
    <property type="match status" value="1"/>
</dbReference>
<comment type="caution">
    <text evidence="1">The sequence shown here is derived from an EMBL/GenBank/DDBJ whole genome shotgun (WGS) entry which is preliminary data.</text>
</comment>
<dbReference type="PANTHER" id="PTHR10443:SF12">
    <property type="entry name" value="DIPEPTIDASE"/>
    <property type="match status" value="1"/>
</dbReference>
<dbReference type="InterPro" id="IPR032466">
    <property type="entry name" value="Metal_Hydrolase"/>
</dbReference>
<keyword evidence="2" id="KW-1185">Reference proteome</keyword>
<dbReference type="AlphaFoldDB" id="A0A8J4DF54"/>
<dbReference type="Proteomes" id="UP000605992">
    <property type="component" value="Unassembled WGS sequence"/>
</dbReference>
<reference evidence="1" key="1">
    <citation type="submission" date="2021-01" db="EMBL/GenBank/DDBJ databases">
        <title>Whole genome shotgun sequence of Planotetraspora thailandica NBRC 104271.</title>
        <authorList>
            <person name="Komaki H."/>
            <person name="Tamura T."/>
        </authorList>
    </citation>
    <scope>NUCLEOTIDE SEQUENCE</scope>
    <source>
        <strain evidence="1">NBRC 104271</strain>
    </source>
</reference>
<protein>
    <submittedName>
        <fullName evidence="1">Peptidase</fullName>
    </submittedName>
</protein>
<dbReference type="GO" id="GO:0006508">
    <property type="term" value="P:proteolysis"/>
    <property type="evidence" value="ECO:0007669"/>
    <property type="project" value="InterPro"/>
</dbReference>
<name>A0A8J4DF54_9ACTN</name>
<dbReference type="EMBL" id="BOOR01000078">
    <property type="protein sequence ID" value="GII59115.1"/>
    <property type="molecule type" value="Genomic_DNA"/>
</dbReference>
<dbReference type="RefSeq" id="WP_239119665.1">
    <property type="nucleotide sequence ID" value="NZ_BOOR01000078.1"/>
</dbReference>
<organism evidence="1 2">
    <name type="scientific">Planotetraspora thailandica</name>
    <dbReference type="NCBI Taxonomy" id="487172"/>
    <lineage>
        <taxon>Bacteria</taxon>
        <taxon>Bacillati</taxon>
        <taxon>Actinomycetota</taxon>
        <taxon>Actinomycetes</taxon>
        <taxon>Streptosporangiales</taxon>
        <taxon>Streptosporangiaceae</taxon>
        <taxon>Planotetraspora</taxon>
    </lineage>
</organism>
<dbReference type="CDD" id="cd01301">
    <property type="entry name" value="rDP_like"/>
    <property type="match status" value="1"/>
</dbReference>
<dbReference type="GO" id="GO:0070573">
    <property type="term" value="F:metallodipeptidase activity"/>
    <property type="evidence" value="ECO:0007669"/>
    <property type="project" value="InterPro"/>
</dbReference>
<evidence type="ECO:0000313" key="2">
    <source>
        <dbReference type="Proteomes" id="UP000605992"/>
    </source>
</evidence>